<proteinExistence type="predicted"/>
<evidence type="ECO:0000313" key="1">
    <source>
        <dbReference type="EMBL" id="CAD8288299.1"/>
    </source>
</evidence>
<protein>
    <submittedName>
        <fullName evidence="2">Uncharacterized protein</fullName>
    </submittedName>
</protein>
<reference evidence="2" key="1">
    <citation type="submission" date="2021-01" db="EMBL/GenBank/DDBJ databases">
        <authorList>
            <person name="Corre E."/>
            <person name="Pelletier E."/>
            <person name="Niang G."/>
            <person name="Scheremetjew M."/>
            <person name="Finn R."/>
            <person name="Kale V."/>
            <person name="Holt S."/>
            <person name="Cochrane G."/>
            <person name="Meng A."/>
            <person name="Brown T."/>
            <person name="Cohen L."/>
        </authorList>
    </citation>
    <scope>NUCLEOTIDE SEQUENCE</scope>
    <source>
        <strain evidence="2">CCMP219</strain>
    </source>
</reference>
<dbReference type="EMBL" id="HBEC01017784">
    <property type="protein sequence ID" value="CAD8288299.1"/>
    <property type="molecule type" value="Transcribed_RNA"/>
</dbReference>
<evidence type="ECO:0000313" key="2">
    <source>
        <dbReference type="EMBL" id="CAD8288300.1"/>
    </source>
</evidence>
<gene>
    <name evidence="1" type="ORF">CEUR00632_LOCUS8338</name>
    <name evidence="2" type="ORF">CEUR00632_LOCUS8339</name>
</gene>
<organism evidence="2">
    <name type="scientific">Chlamydomonas euryale</name>
    <dbReference type="NCBI Taxonomy" id="1486919"/>
    <lineage>
        <taxon>Eukaryota</taxon>
        <taxon>Viridiplantae</taxon>
        <taxon>Chlorophyta</taxon>
        <taxon>core chlorophytes</taxon>
        <taxon>Chlorophyceae</taxon>
        <taxon>CS clade</taxon>
        <taxon>Chlamydomonadales</taxon>
        <taxon>Chlamydomonadaceae</taxon>
        <taxon>Chlamydomonas</taxon>
    </lineage>
</organism>
<name>A0A6U2F0B7_9CHLO</name>
<accession>A0A6U2F0B7</accession>
<sequence length="312" mass="35352">MAAVKKHVAYENAPVALHRVCADLTYYPPTCERREDVAGFGNRDVATRASVDDNICVVKYGFFDADIHTATGVSMLAQRDGHCMRAAHDLVRKGRRIPCLVYKQGVAAPSGTAFVHDRVWPQKRAPAMHFSVVPILDDVSLDVLEEVANPTLPADDSVWQQCPMGEGELVYDPPPFPCDRKLREAVLALEVLALDEGQPDQLRRDARLLKYWLCYEHLDDDDKDWTWVVEHFAPSDKYATYILKTAMDIAPEPGDHDLNVLLWFRLVKLEINDCWDDHQQGQRVKNIEEDKCSHRQTHHDVLHSTAVSAAFN</sequence>
<dbReference type="AlphaFoldDB" id="A0A6U2F0B7"/>
<dbReference type="EMBL" id="HBEC01017785">
    <property type="protein sequence ID" value="CAD8288300.1"/>
    <property type="molecule type" value="Transcribed_RNA"/>
</dbReference>